<sequence length="294" mass="31007">MKKITLLLALSIISIGAFAQETLSHSVSQTSAGGGVACASDPDETAGSGDEGVSDNIFYRSYTPSDFDFTGDFEAMGVGFVARFVDVGGSNPTVTNTVRLFTTTGTFPNGTLTEVASQDFDVSAADDGELFEVMFDTPFIVDSSTELIVAVDIQASPELPNNYDFRIGVNDAGQDAPSYLSSEACGLTSPGTFAAINFPDNHLILNLIGDTNLNTDDFLLSQISVYPNPADNILNVKLPSNLILNDASLHDLLGRDTGVKMSNGSMDVAKLSSGIYILNIETTGGSLSQRVIVE</sequence>
<name>A0ABQ1SF73_9FLAO</name>
<dbReference type="RefSeq" id="WP_188458492.1">
    <property type="nucleotide sequence ID" value="NZ_BMGM01000006.1"/>
</dbReference>
<feature type="domain" description="Secretion system C-terminal sorting" evidence="3">
    <location>
        <begin position="225"/>
        <end position="293"/>
    </location>
</feature>
<organism evidence="4 5">
    <name type="scientific">Psychroflexus planctonicus</name>
    <dbReference type="NCBI Taxonomy" id="1526575"/>
    <lineage>
        <taxon>Bacteria</taxon>
        <taxon>Pseudomonadati</taxon>
        <taxon>Bacteroidota</taxon>
        <taxon>Flavobacteriia</taxon>
        <taxon>Flavobacteriales</taxon>
        <taxon>Flavobacteriaceae</taxon>
        <taxon>Psychroflexus</taxon>
    </lineage>
</organism>
<accession>A0ABQ1SF73</accession>
<proteinExistence type="predicted"/>
<keyword evidence="5" id="KW-1185">Reference proteome</keyword>
<dbReference type="Pfam" id="PF18962">
    <property type="entry name" value="Por_Secre_tail"/>
    <property type="match status" value="1"/>
</dbReference>
<keyword evidence="1 2" id="KW-0732">Signal</keyword>
<feature type="chain" id="PRO_5046612622" description="Secretion system C-terminal sorting domain-containing protein" evidence="2">
    <location>
        <begin position="20"/>
        <end position="294"/>
    </location>
</feature>
<evidence type="ECO:0000313" key="5">
    <source>
        <dbReference type="Proteomes" id="UP000599179"/>
    </source>
</evidence>
<dbReference type="EMBL" id="BMGM01000006">
    <property type="protein sequence ID" value="GGE35842.1"/>
    <property type="molecule type" value="Genomic_DNA"/>
</dbReference>
<evidence type="ECO:0000313" key="4">
    <source>
        <dbReference type="EMBL" id="GGE35842.1"/>
    </source>
</evidence>
<evidence type="ECO:0000259" key="3">
    <source>
        <dbReference type="Pfam" id="PF18962"/>
    </source>
</evidence>
<reference evidence="5" key="1">
    <citation type="journal article" date="2019" name="Int. J. Syst. Evol. Microbiol.">
        <title>The Global Catalogue of Microorganisms (GCM) 10K type strain sequencing project: providing services to taxonomists for standard genome sequencing and annotation.</title>
        <authorList>
            <consortium name="The Broad Institute Genomics Platform"/>
            <consortium name="The Broad Institute Genome Sequencing Center for Infectious Disease"/>
            <person name="Wu L."/>
            <person name="Ma J."/>
        </authorList>
    </citation>
    <scope>NUCLEOTIDE SEQUENCE [LARGE SCALE GENOMIC DNA]</scope>
    <source>
        <strain evidence="5">CGMCC 1.12931</strain>
    </source>
</reference>
<evidence type="ECO:0000256" key="2">
    <source>
        <dbReference type="SAM" id="SignalP"/>
    </source>
</evidence>
<comment type="caution">
    <text evidence="4">The sequence shown here is derived from an EMBL/GenBank/DDBJ whole genome shotgun (WGS) entry which is preliminary data.</text>
</comment>
<dbReference type="InterPro" id="IPR026444">
    <property type="entry name" value="Secre_tail"/>
</dbReference>
<evidence type="ECO:0000256" key="1">
    <source>
        <dbReference type="ARBA" id="ARBA00022729"/>
    </source>
</evidence>
<feature type="signal peptide" evidence="2">
    <location>
        <begin position="1"/>
        <end position="19"/>
    </location>
</feature>
<dbReference type="Proteomes" id="UP000599179">
    <property type="component" value="Unassembled WGS sequence"/>
</dbReference>
<dbReference type="NCBIfam" id="TIGR04183">
    <property type="entry name" value="Por_Secre_tail"/>
    <property type="match status" value="1"/>
</dbReference>
<protein>
    <recommendedName>
        <fullName evidence="3">Secretion system C-terminal sorting domain-containing protein</fullName>
    </recommendedName>
</protein>
<gene>
    <name evidence="4" type="ORF">GCM10010832_15020</name>
</gene>